<reference evidence="1" key="1">
    <citation type="submission" date="2020-04" db="EMBL/GenBank/DDBJ databases">
        <authorList>
            <person name="Alioto T."/>
            <person name="Alioto T."/>
            <person name="Gomez Garrido J."/>
        </authorList>
    </citation>
    <scope>NUCLEOTIDE SEQUENCE</scope>
    <source>
        <strain evidence="1">A484AB</strain>
    </source>
</reference>
<dbReference type="Proteomes" id="UP001152795">
    <property type="component" value="Unassembled WGS sequence"/>
</dbReference>
<dbReference type="OrthoDB" id="5976291at2759"/>
<keyword evidence="2" id="KW-1185">Reference proteome</keyword>
<dbReference type="EMBL" id="CACRXK020001943">
    <property type="protein sequence ID" value="CAB3991924.1"/>
    <property type="molecule type" value="Genomic_DNA"/>
</dbReference>
<accession>A0A6S7GES8</accession>
<sequence>MAGIDQEADIGDIQDFPEDITEEDLENIGEESNEDFNLNAIKVRLIAEDLYGPEINNAVKNASCNKAFFDAVLPLYDKFCRKRNQDKLLEAFYGLIPNSRQYLNCPDSNAANLIMIEIPDHLAGFFKVCQHRKKATTTSDLKLDPSERGPLSYIAGYIVSKLYQKTRSKNQNECDEELQALLQALKSTESDNNFILARSRGGLVSPSHHLMGIVEEAEICFRKNAHSQHSSNVIYYDMFSTQTPKNSEQIQVGNL</sequence>
<evidence type="ECO:0000313" key="2">
    <source>
        <dbReference type="Proteomes" id="UP001152795"/>
    </source>
</evidence>
<gene>
    <name evidence="1" type="ORF">PACLA_8A044548</name>
</gene>
<name>A0A6S7GES8_PARCT</name>
<evidence type="ECO:0000313" key="1">
    <source>
        <dbReference type="EMBL" id="CAB3991924.1"/>
    </source>
</evidence>
<protein>
    <submittedName>
        <fullName evidence="1">Uncharacterized protein</fullName>
    </submittedName>
</protein>
<dbReference type="AlphaFoldDB" id="A0A6S7GES8"/>
<comment type="caution">
    <text evidence="1">The sequence shown here is derived from an EMBL/GenBank/DDBJ whole genome shotgun (WGS) entry which is preliminary data.</text>
</comment>
<organism evidence="1 2">
    <name type="scientific">Paramuricea clavata</name>
    <name type="common">Red gorgonian</name>
    <name type="synonym">Violescent sea-whip</name>
    <dbReference type="NCBI Taxonomy" id="317549"/>
    <lineage>
        <taxon>Eukaryota</taxon>
        <taxon>Metazoa</taxon>
        <taxon>Cnidaria</taxon>
        <taxon>Anthozoa</taxon>
        <taxon>Octocorallia</taxon>
        <taxon>Malacalcyonacea</taxon>
        <taxon>Plexauridae</taxon>
        <taxon>Paramuricea</taxon>
    </lineage>
</organism>
<proteinExistence type="predicted"/>